<dbReference type="InterPro" id="IPR010918">
    <property type="entry name" value="PurM-like_C_dom"/>
</dbReference>
<feature type="domain" description="Phosphoribosylformylglycinamidine synthase linker" evidence="11">
    <location>
        <begin position="23"/>
        <end position="69"/>
    </location>
</feature>
<evidence type="ECO:0000259" key="10">
    <source>
        <dbReference type="Pfam" id="PF02769"/>
    </source>
</evidence>
<comment type="caution">
    <text evidence="8">Lacks conserved residue(s) required for the propagation of feature annotation.</text>
</comment>
<comment type="function">
    <text evidence="8">Part of the phosphoribosylformylglycinamidine synthase complex involved in the purines biosynthetic pathway. Catalyzes the ATP-dependent conversion of formylglycinamide ribonucleotide (FGAR) and glutamine to yield formylglycinamidine ribonucleotide (FGAM) and glutamate. The FGAM synthase complex is composed of three subunits. PurQ produces an ammonia molecule by converting glutamine to glutamate. PurL transfers the ammonia molecule to FGAR to form FGAM in an ATP-dependent manner. PurS interacts with PurQ and PurL and is thought to assist in the transfer of the ammonia molecule from PurQ to PurL.</text>
</comment>
<feature type="binding site" evidence="8">
    <location>
        <position position="157"/>
    </location>
    <ligand>
        <name>substrate</name>
    </ligand>
</feature>
<comment type="caution">
    <text evidence="12">The sequence shown here is derived from an EMBL/GenBank/DDBJ whole genome shotgun (WGS) entry which is preliminary data.</text>
</comment>
<dbReference type="NCBIfam" id="TIGR01736">
    <property type="entry name" value="FGAM_synth_II"/>
    <property type="match status" value="1"/>
</dbReference>
<feature type="binding site" evidence="8">
    <location>
        <position position="134"/>
    </location>
    <ligand>
        <name>Mg(2+)</name>
        <dbReference type="ChEBI" id="CHEBI:18420"/>
        <label>1</label>
    </ligand>
</feature>
<comment type="similarity">
    <text evidence="8">Belongs to the FGAMS family.</text>
</comment>
<evidence type="ECO:0000259" key="9">
    <source>
        <dbReference type="Pfam" id="PF00586"/>
    </source>
</evidence>
<dbReference type="GO" id="GO:0005737">
    <property type="term" value="C:cytoplasm"/>
    <property type="evidence" value="ECO:0007669"/>
    <property type="project" value="UniProtKB-SubCell"/>
</dbReference>
<dbReference type="GO" id="GO:0000287">
    <property type="term" value="F:magnesium ion binding"/>
    <property type="evidence" value="ECO:0007669"/>
    <property type="project" value="UniProtKB-UniRule"/>
</dbReference>
<keyword evidence="4 8" id="KW-0547">Nucleotide-binding</keyword>
<dbReference type="Gene3D" id="3.30.1330.10">
    <property type="entry name" value="PurM-like, N-terminal domain"/>
    <property type="match status" value="2"/>
</dbReference>
<evidence type="ECO:0000256" key="1">
    <source>
        <dbReference type="ARBA" id="ARBA00022490"/>
    </source>
</evidence>
<reference evidence="12 13" key="1">
    <citation type="submission" date="2019-05" db="EMBL/GenBank/DDBJ databases">
        <title>Verrucobacter flavum gen. nov., sp. nov. a new member of the family Verrucomicrobiaceae.</title>
        <authorList>
            <person name="Szuroczki S."/>
            <person name="Abbaszade G."/>
            <person name="Szabo A."/>
            <person name="Felfoldi T."/>
            <person name="Schumann P."/>
            <person name="Boka K."/>
            <person name="Keki Z."/>
            <person name="Toumi M."/>
            <person name="Toth E."/>
        </authorList>
    </citation>
    <scope>NUCLEOTIDE SEQUENCE [LARGE SCALE GENOMIC DNA]</scope>
    <source>
        <strain evidence="12 13">MG-N-17</strain>
    </source>
</reference>
<name>A0A5R8KCG3_9BACT</name>
<evidence type="ECO:0000256" key="2">
    <source>
        <dbReference type="ARBA" id="ARBA00022598"/>
    </source>
</evidence>
<comment type="catalytic activity">
    <reaction evidence="8">
        <text>N(2)-formyl-N(1)-(5-phospho-beta-D-ribosyl)glycinamide + L-glutamine + ATP + H2O = 2-formamido-N(1)-(5-O-phospho-beta-D-ribosyl)acetamidine + L-glutamate + ADP + phosphate + H(+)</text>
        <dbReference type="Rhea" id="RHEA:17129"/>
        <dbReference type="ChEBI" id="CHEBI:15377"/>
        <dbReference type="ChEBI" id="CHEBI:15378"/>
        <dbReference type="ChEBI" id="CHEBI:29985"/>
        <dbReference type="ChEBI" id="CHEBI:30616"/>
        <dbReference type="ChEBI" id="CHEBI:43474"/>
        <dbReference type="ChEBI" id="CHEBI:58359"/>
        <dbReference type="ChEBI" id="CHEBI:147286"/>
        <dbReference type="ChEBI" id="CHEBI:147287"/>
        <dbReference type="ChEBI" id="CHEBI:456216"/>
        <dbReference type="EC" id="6.3.5.3"/>
    </reaction>
</comment>
<gene>
    <name evidence="8 12" type="primary">purL</name>
    <name evidence="12" type="ORF">FEM03_14715</name>
</gene>
<keyword evidence="13" id="KW-1185">Reference proteome</keyword>
<keyword evidence="3 8" id="KW-0479">Metal-binding</keyword>
<feature type="domain" description="PurM-like N-terminal" evidence="9">
    <location>
        <begin position="499"/>
        <end position="606"/>
    </location>
</feature>
<dbReference type="InterPro" id="IPR010074">
    <property type="entry name" value="PRibForGlyAmidine_synth_PurL"/>
</dbReference>
<evidence type="ECO:0000313" key="13">
    <source>
        <dbReference type="Proteomes" id="UP000306196"/>
    </source>
</evidence>
<evidence type="ECO:0000256" key="7">
    <source>
        <dbReference type="ARBA" id="ARBA00022842"/>
    </source>
</evidence>
<dbReference type="InterPro" id="IPR036676">
    <property type="entry name" value="PurM-like_C_sf"/>
</dbReference>
<evidence type="ECO:0000256" key="8">
    <source>
        <dbReference type="HAMAP-Rule" id="MF_00420"/>
    </source>
</evidence>
<keyword evidence="2 8" id="KW-0436">Ligase</keyword>
<evidence type="ECO:0000256" key="6">
    <source>
        <dbReference type="ARBA" id="ARBA00022840"/>
    </source>
</evidence>
<dbReference type="RefSeq" id="WP_138087036.1">
    <property type="nucleotide sequence ID" value="NZ_VAUV01000010.1"/>
</dbReference>
<accession>A0A5R8KCG3</accession>
<keyword evidence="5 8" id="KW-0658">Purine biosynthesis</keyword>
<comment type="subunit">
    <text evidence="8">Monomer. Part of the FGAM synthase complex composed of 1 PurL, 1 PurQ and 2 PurS subunits.</text>
</comment>
<feature type="binding site" evidence="8">
    <location>
        <position position="158"/>
    </location>
    <ligand>
        <name>Mg(2+)</name>
        <dbReference type="ChEBI" id="CHEBI:18420"/>
        <label>2</label>
    </ligand>
</feature>
<dbReference type="Gene3D" id="3.90.650.10">
    <property type="entry name" value="PurM-like C-terminal domain"/>
    <property type="match status" value="2"/>
</dbReference>
<feature type="binding site" evidence="8">
    <location>
        <position position="292"/>
    </location>
    <ligand>
        <name>substrate</name>
    </ligand>
</feature>
<evidence type="ECO:0000256" key="5">
    <source>
        <dbReference type="ARBA" id="ARBA00022755"/>
    </source>
</evidence>
<keyword evidence="7 8" id="KW-0460">Magnesium</keyword>
<evidence type="ECO:0000313" key="12">
    <source>
        <dbReference type="EMBL" id="TLD69981.1"/>
    </source>
</evidence>
<dbReference type="PANTHER" id="PTHR43555">
    <property type="entry name" value="PHOSPHORIBOSYLFORMYLGLYCINAMIDINE SYNTHASE SUBUNIT PURL"/>
    <property type="match status" value="1"/>
</dbReference>
<dbReference type="Pfam" id="PF18072">
    <property type="entry name" value="FGAR-AT_linker"/>
    <property type="match status" value="1"/>
</dbReference>
<feature type="binding site" evidence="8">
    <location>
        <position position="557"/>
    </location>
    <ligand>
        <name>ATP</name>
        <dbReference type="ChEBI" id="CHEBI:30616"/>
    </ligand>
</feature>
<dbReference type="InterPro" id="IPR016188">
    <property type="entry name" value="PurM-like_N"/>
</dbReference>
<dbReference type="Proteomes" id="UP000306196">
    <property type="component" value="Unassembled WGS sequence"/>
</dbReference>
<feature type="binding site" evidence="8">
    <location>
        <position position="320"/>
    </location>
    <ligand>
        <name>Mg(2+)</name>
        <dbReference type="ChEBI" id="CHEBI:18420"/>
        <label>2</label>
    </ligand>
</feature>
<proteinExistence type="inferred from homology"/>
<dbReference type="GO" id="GO:0005524">
    <property type="term" value="F:ATP binding"/>
    <property type="evidence" value="ECO:0007669"/>
    <property type="project" value="UniProtKB-UniRule"/>
</dbReference>
<keyword evidence="6 8" id="KW-0067">ATP-binding</keyword>
<evidence type="ECO:0000256" key="4">
    <source>
        <dbReference type="ARBA" id="ARBA00022741"/>
    </source>
</evidence>
<dbReference type="InterPro" id="IPR041609">
    <property type="entry name" value="PurL_linker"/>
</dbReference>
<keyword evidence="1 8" id="KW-0963">Cytoplasm</keyword>
<dbReference type="EC" id="6.3.5.3" evidence="8"/>
<feature type="binding site" evidence="8">
    <location>
        <position position="594"/>
    </location>
    <ligand>
        <name>ATP</name>
        <dbReference type="ChEBI" id="CHEBI:30616"/>
    </ligand>
</feature>
<dbReference type="InterPro" id="IPR036921">
    <property type="entry name" value="PurM-like_N_sf"/>
</dbReference>
<feature type="binding site" evidence="8">
    <location>
        <position position="597"/>
    </location>
    <ligand>
        <name>substrate</name>
    </ligand>
</feature>
<dbReference type="CDD" id="cd02203">
    <property type="entry name" value="PurL_repeat1"/>
    <property type="match status" value="1"/>
</dbReference>
<feature type="binding site" evidence="8">
    <location>
        <begin position="362"/>
        <end position="364"/>
    </location>
    <ligand>
        <name>substrate</name>
    </ligand>
</feature>
<dbReference type="Gene3D" id="1.10.8.750">
    <property type="entry name" value="Phosphoribosylformylglycinamidine synthase, linker domain"/>
    <property type="match status" value="1"/>
</dbReference>
<organism evidence="12 13">
    <name type="scientific">Phragmitibacter flavus</name>
    <dbReference type="NCBI Taxonomy" id="2576071"/>
    <lineage>
        <taxon>Bacteria</taxon>
        <taxon>Pseudomonadati</taxon>
        <taxon>Verrucomicrobiota</taxon>
        <taxon>Verrucomicrobiia</taxon>
        <taxon>Verrucomicrobiales</taxon>
        <taxon>Verrucomicrobiaceae</taxon>
        <taxon>Phragmitibacter</taxon>
    </lineage>
</organism>
<evidence type="ECO:0000259" key="11">
    <source>
        <dbReference type="Pfam" id="PF18072"/>
    </source>
</evidence>
<feature type="domain" description="PurM-like C-terminal" evidence="10">
    <location>
        <begin position="252"/>
        <end position="404"/>
    </location>
</feature>
<dbReference type="UniPathway" id="UPA00074">
    <property type="reaction ID" value="UER00128"/>
</dbReference>
<protein>
    <recommendedName>
        <fullName evidence="8">Phosphoribosylformylglycinamidine synthase subunit PurL</fullName>
        <shortName evidence="8">FGAM synthase</shortName>
        <ecNumber evidence="8">6.3.5.3</ecNumber>
    </recommendedName>
    <alternativeName>
        <fullName evidence="8">Formylglycinamide ribonucleotide amidotransferase subunit II</fullName>
        <shortName evidence="8">FGAR amidotransferase II</shortName>
        <shortName evidence="8">FGAR-AT II</shortName>
    </alternativeName>
    <alternativeName>
        <fullName evidence="8">Glutamine amidotransferase PurL</fullName>
    </alternativeName>
    <alternativeName>
        <fullName evidence="8">Phosphoribosylformylglycinamidine synthase subunit II</fullName>
    </alternativeName>
</protein>
<dbReference type="EMBL" id="VAUV01000010">
    <property type="protein sequence ID" value="TLD69981.1"/>
    <property type="molecule type" value="Genomic_DNA"/>
</dbReference>
<dbReference type="GO" id="GO:0006189">
    <property type="term" value="P:'de novo' IMP biosynthetic process"/>
    <property type="evidence" value="ECO:0007669"/>
    <property type="project" value="UniProtKB-UniRule"/>
</dbReference>
<dbReference type="PANTHER" id="PTHR43555:SF1">
    <property type="entry name" value="PHOSPHORIBOSYLFORMYLGLYCINAMIDINE SYNTHASE SUBUNIT PURL"/>
    <property type="match status" value="1"/>
</dbReference>
<comment type="pathway">
    <text evidence="8">Purine metabolism; IMP biosynthesis via de novo pathway; 5-amino-1-(5-phospho-D-ribosyl)imidazole from N(2)-formyl-N(1)-(5-phospho-D-ribosyl)glycinamide: step 1/2.</text>
</comment>
<dbReference type="Pfam" id="PF00586">
    <property type="entry name" value="AIRS"/>
    <property type="match status" value="2"/>
</dbReference>
<feature type="domain" description="PurM-like C-terminal" evidence="10">
    <location>
        <begin position="636"/>
        <end position="783"/>
    </location>
</feature>
<dbReference type="Pfam" id="PF02769">
    <property type="entry name" value="AIRS_C"/>
    <property type="match status" value="2"/>
</dbReference>
<evidence type="ECO:0000256" key="3">
    <source>
        <dbReference type="ARBA" id="ARBA00022723"/>
    </source>
</evidence>
<feature type="active site" description="Proton acceptor" evidence="8">
    <location>
        <position position="136"/>
    </location>
</feature>
<feature type="binding site" evidence="8">
    <location>
        <position position="132"/>
    </location>
    <ligand>
        <name>ATP</name>
        <dbReference type="ChEBI" id="CHEBI:30616"/>
    </ligand>
</feature>
<dbReference type="CDD" id="cd02204">
    <property type="entry name" value="PurL_repeat2"/>
    <property type="match status" value="1"/>
</dbReference>
<dbReference type="HAMAP" id="MF_00420">
    <property type="entry name" value="PurL_2"/>
    <property type="match status" value="1"/>
</dbReference>
<feature type="active site" evidence="8">
    <location>
        <position position="66"/>
    </location>
</feature>
<comment type="subcellular location">
    <subcellularLocation>
        <location evidence="8">Cytoplasm</location>
    </subcellularLocation>
</comment>
<dbReference type="OrthoDB" id="9804441at2"/>
<sequence length="812" mass="87968">MFTSKAVFRHVPILNLNAEELLALSQKLKLSLSKEDMLAVQAIFAEEKREPTDVELEVIAQTWSEHCKHRIFGAKITHTIDGKTEVVDSLYKTYVRDVTGRIREKKPDFVLSAFVDNAGFVKLDDELAVCLKAETHNHPSAIEPYAGANTGLGGVIRDILGAGKGAKPVASLDVFCFGPPDTKQEDIKAKDVIHPLGVMRGVVRGVRDYGNRMGIPTTSGAIQFDDTYIYNPLVFCGTMGVIPIKDIEKEVKPGHLLIAAGGRTGKDGLKGATFSSVSLTTSSHEEDQTAVQIGNPIEEKKVADFILAAREKGLIQFVTDCGAGGFSSAAGEMLSEVGGEVWLENAPLKVGEMESWQVFISESQERMVMAIEEKDLPEMQKLADIFETEICILAKADGTGILTVKHHGEVVCRLDNKHLHEAPRRHMTSEWSTEVGSGVEFELDYGFENGPESGNQILKALLADFAIVSREPIIREYDHEVQGNTLLKPLAGASGDAPQDGSVIRIHGSEQLVALSVALLPEWGKTMPHLMGRATVDECVRQLVAMGANPERIAILDNFCVGNPDAPEELGALVETTKGMAQTAEIYGAPFVSGKDSFYNYFKTDEGPVSIPVTLLVSGFGIMEDSKHIVGSSIRKVGSKLFLLGQASSGLAGSVLARVLVKGSAEGDEEALEFTQGPVFEEATSLEDYRRYYELVRKGVILSAHDVSEGGLAVALAEMAFSGKSGIAVDLADIPTLDDTPPAEHLFGETPGRIIFEVDPEKAAFASELGFTLIGETTDEKRLLITNGDMDFIDAPMEELKPLWKDGLKAFY</sequence>
<dbReference type="SUPFAM" id="SSF55326">
    <property type="entry name" value="PurM N-terminal domain-like"/>
    <property type="match status" value="2"/>
</dbReference>
<dbReference type="SUPFAM" id="SSF56042">
    <property type="entry name" value="PurM C-terminal domain-like"/>
    <property type="match status" value="2"/>
</dbReference>
<feature type="domain" description="PurM-like N-terminal" evidence="9">
    <location>
        <begin position="116"/>
        <end position="242"/>
    </location>
</feature>
<dbReference type="AlphaFoldDB" id="A0A5R8KCG3"/>
<dbReference type="GO" id="GO:0004642">
    <property type="term" value="F:phosphoribosylformylglycinamidine synthase activity"/>
    <property type="evidence" value="ECO:0007669"/>
    <property type="project" value="UniProtKB-UniRule"/>
</dbReference>